<protein>
    <recommendedName>
        <fullName evidence="1">DNA polymerase III subunit alpha C-terminal domain-containing protein</fullName>
    </recommendedName>
</protein>
<dbReference type="EMBL" id="VZOL01000915">
    <property type="protein sequence ID" value="KAB0646113.1"/>
    <property type="molecule type" value="Genomic_DNA"/>
</dbReference>
<evidence type="ECO:0000259" key="1">
    <source>
        <dbReference type="Pfam" id="PF20914"/>
    </source>
</evidence>
<feature type="non-terminal residue" evidence="2">
    <location>
        <position position="1"/>
    </location>
</feature>
<dbReference type="Proteomes" id="UP000473571">
    <property type="component" value="Unassembled WGS sequence"/>
</dbReference>
<dbReference type="RefSeq" id="WP_151007034.1">
    <property type="nucleotide sequence ID" value="NZ_VZOL01000915.1"/>
</dbReference>
<accession>A0A6L3N8V2</accession>
<comment type="caution">
    <text evidence="2">The sequence shown here is derived from an EMBL/GenBank/DDBJ whole genome shotgun (WGS) entry which is preliminary data.</text>
</comment>
<dbReference type="InterPro" id="IPR048472">
    <property type="entry name" value="DNA_pol_IIIA_C"/>
</dbReference>
<dbReference type="Pfam" id="PF20914">
    <property type="entry name" value="DNA_pol_IIIA_C"/>
    <property type="match status" value="1"/>
</dbReference>
<name>A0A6L3N8V2_9BURK</name>
<sequence length="64" mass="6936">RGGGRDGGRRPQAPLPGLAVQVHYSNARAQGEMRLGDAWRVKPSDTLLAELRATFDGSIVEITY</sequence>
<reference evidence="2 3" key="1">
    <citation type="submission" date="2019-09" db="EMBL/GenBank/DDBJ databases">
        <title>Draft genome sequences of 48 bacterial type strains from the CCUG.</title>
        <authorList>
            <person name="Tunovic T."/>
            <person name="Pineiro-Iglesias B."/>
            <person name="Unosson C."/>
            <person name="Inganas E."/>
            <person name="Ohlen M."/>
            <person name="Cardew S."/>
            <person name="Jensie-Markopoulos S."/>
            <person name="Salva-Serra F."/>
            <person name="Jaen-Luchoro D."/>
            <person name="Karlsson R."/>
            <person name="Svensson-Stadler L."/>
            <person name="Chun J."/>
            <person name="Moore E."/>
        </authorList>
    </citation>
    <scope>NUCLEOTIDE SEQUENCE [LARGE SCALE GENOMIC DNA]</scope>
    <source>
        <strain evidence="2 3">CCUG 65687</strain>
    </source>
</reference>
<gene>
    <name evidence="2" type="ORF">F7R13_31825</name>
</gene>
<feature type="domain" description="DNA polymerase III subunit alpha C-terminal" evidence="1">
    <location>
        <begin position="20"/>
        <end position="53"/>
    </location>
</feature>
<evidence type="ECO:0000313" key="2">
    <source>
        <dbReference type="EMBL" id="KAB0646113.1"/>
    </source>
</evidence>
<evidence type="ECO:0000313" key="3">
    <source>
        <dbReference type="Proteomes" id="UP000473571"/>
    </source>
</evidence>
<proteinExistence type="predicted"/>
<dbReference type="AlphaFoldDB" id="A0A6L3N8V2"/>
<organism evidence="2 3">
    <name type="scientific">Burkholderia territorii</name>
    <dbReference type="NCBI Taxonomy" id="1503055"/>
    <lineage>
        <taxon>Bacteria</taxon>
        <taxon>Pseudomonadati</taxon>
        <taxon>Pseudomonadota</taxon>
        <taxon>Betaproteobacteria</taxon>
        <taxon>Burkholderiales</taxon>
        <taxon>Burkholderiaceae</taxon>
        <taxon>Burkholderia</taxon>
        <taxon>Burkholderia cepacia complex</taxon>
    </lineage>
</organism>